<dbReference type="Proteomes" id="UP000663836">
    <property type="component" value="Unassembled WGS sequence"/>
</dbReference>
<reference evidence="1" key="1">
    <citation type="submission" date="2021-02" db="EMBL/GenBank/DDBJ databases">
        <authorList>
            <person name="Nowell W R."/>
        </authorList>
    </citation>
    <scope>NUCLEOTIDE SEQUENCE</scope>
</reference>
<gene>
    <name evidence="1" type="ORF">JBS370_LOCUS37734</name>
</gene>
<accession>A0A820D6P5</accession>
<proteinExistence type="predicted"/>
<protein>
    <submittedName>
        <fullName evidence="1">Uncharacterized protein</fullName>
    </submittedName>
</protein>
<evidence type="ECO:0000313" key="1">
    <source>
        <dbReference type="EMBL" id="CAF4227666.1"/>
    </source>
</evidence>
<evidence type="ECO:0000313" key="2">
    <source>
        <dbReference type="Proteomes" id="UP000663836"/>
    </source>
</evidence>
<organism evidence="1 2">
    <name type="scientific">Rotaria sordida</name>
    <dbReference type="NCBI Taxonomy" id="392033"/>
    <lineage>
        <taxon>Eukaryota</taxon>
        <taxon>Metazoa</taxon>
        <taxon>Spiralia</taxon>
        <taxon>Gnathifera</taxon>
        <taxon>Rotifera</taxon>
        <taxon>Eurotatoria</taxon>
        <taxon>Bdelloidea</taxon>
        <taxon>Philodinida</taxon>
        <taxon>Philodinidae</taxon>
        <taxon>Rotaria</taxon>
    </lineage>
</organism>
<name>A0A820D6P5_9BILA</name>
<dbReference type="EMBL" id="CAJOBD010018213">
    <property type="protein sequence ID" value="CAF4227666.1"/>
    <property type="molecule type" value="Genomic_DNA"/>
</dbReference>
<dbReference type="AlphaFoldDB" id="A0A820D6P5"/>
<sequence>SSLICLNFSGLHKSKETKDECSNSFDSSKQMSVSSRQVFQIRIFHN</sequence>
<comment type="caution">
    <text evidence="1">The sequence shown here is derived from an EMBL/GenBank/DDBJ whole genome shotgun (WGS) entry which is preliminary data.</text>
</comment>
<feature type="non-terminal residue" evidence="1">
    <location>
        <position position="1"/>
    </location>
</feature>